<dbReference type="SMART" id="SM00028">
    <property type="entry name" value="TPR"/>
    <property type="match status" value="5"/>
</dbReference>
<dbReference type="SUPFAM" id="SSF48452">
    <property type="entry name" value="TPR-like"/>
    <property type="match status" value="2"/>
</dbReference>
<evidence type="ECO:0000256" key="2">
    <source>
        <dbReference type="ARBA" id="ARBA00004487"/>
    </source>
</evidence>
<dbReference type="PANTHER" id="PTHR46492:SF1">
    <property type="entry name" value="DYNEIN AXONEMAL ASSEMBLY FACTOR 4"/>
    <property type="match status" value="1"/>
</dbReference>
<dbReference type="InterPro" id="IPR008978">
    <property type="entry name" value="HSP20-like_chaperone"/>
</dbReference>
<dbReference type="Gene3D" id="2.60.40.790">
    <property type="match status" value="1"/>
</dbReference>
<evidence type="ECO:0000313" key="14">
    <source>
        <dbReference type="Proteomes" id="UP000673552"/>
    </source>
</evidence>
<evidence type="ECO:0000313" key="13">
    <source>
        <dbReference type="EMBL" id="KAG5470691.1"/>
    </source>
</evidence>
<keyword evidence="3" id="KW-0963">Cytoplasm</keyword>
<evidence type="ECO:0000256" key="5">
    <source>
        <dbReference type="ARBA" id="ARBA00022803"/>
    </source>
</evidence>
<protein>
    <recommendedName>
        <fullName evidence="10">Dynein axonemal assembly factor 4</fullName>
    </recommendedName>
</protein>
<dbReference type="PROSITE" id="PS51203">
    <property type="entry name" value="CS"/>
    <property type="match status" value="1"/>
</dbReference>
<evidence type="ECO:0000256" key="3">
    <source>
        <dbReference type="ARBA" id="ARBA00022490"/>
    </source>
</evidence>
<evidence type="ECO:0000256" key="11">
    <source>
        <dbReference type="SAM" id="Coils"/>
    </source>
</evidence>
<feature type="coiled-coil region" evidence="11">
    <location>
        <begin position="104"/>
        <end position="149"/>
    </location>
</feature>
<evidence type="ECO:0000256" key="6">
    <source>
        <dbReference type="ARBA" id="ARBA00022902"/>
    </source>
</evidence>
<dbReference type="RefSeq" id="XP_067176084.1">
    <property type="nucleotide sequence ID" value="XM_067319535.1"/>
</dbReference>
<evidence type="ECO:0000256" key="1">
    <source>
        <dbReference type="ARBA" id="ARBA00004123"/>
    </source>
</evidence>
<dbReference type="GO" id="GO:0120293">
    <property type="term" value="C:dynein axonemal particle"/>
    <property type="evidence" value="ECO:0007669"/>
    <property type="project" value="UniProtKB-SubCell"/>
</dbReference>
<dbReference type="InterPro" id="IPR019734">
    <property type="entry name" value="TPR_rpt"/>
</dbReference>
<dbReference type="InterPro" id="IPR037894">
    <property type="entry name" value="CS_DYX1C1"/>
</dbReference>
<comment type="subcellular location">
    <subcellularLocation>
        <location evidence="2">Cell projection</location>
        <location evidence="2">Neuron projection</location>
    </subcellularLocation>
    <subcellularLocation>
        <location evidence="9">Dynein axonemal particle</location>
    </subcellularLocation>
    <subcellularLocation>
        <location evidence="1">Nucleus</location>
    </subcellularLocation>
</comment>
<dbReference type="GO" id="GO:0005634">
    <property type="term" value="C:nucleus"/>
    <property type="evidence" value="ECO:0007669"/>
    <property type="project" value="UniProtKB-SubCell"/>
</dbReference>
<evidence type="ECO:0000256" key="8">
    <source>
        <dbReference type="ARBA" id="ARBA00023273"/>
    </source>
</evidence>
<dbReference type="GO" id="GO:0036158">
    <property type="term" value="P:outer dynein arm assembly"/>
    <property type="evidence" value="ECO:0007669"/>
    <property type="project" value="TreeGrafter"/>
</dbReference>
<dbReference type="SUPFAM" id="SSF49764">
    <property type="entry name" value="HSP20-like chaperones"/>
    <property type="match status" value="1"/>
</dbReference>
<organism evidence="13 14">
    <name type="scientific">Leishmania martiniquensis</name>
    <dbReference type="NCBI Taxonomy" id="1580590"/>
    <lineage>
        <taxon>Eukaryota</taxon>
        <taxon>Discoba</taxon>
        <taxon>Euglenozoa</taxon>
        <taxon>Kinetoplastea</taxon>
        <taxon>Metakinetoplastina</taxon>
        <taxon>Trypanosomatida</taxon>
        <taxon>Trypanosomatidae</taxon>
        <taxon>Leishmaniinae</taxon>
        <taxon>Leishmania</taxon>
    </lineage>
</organism>
<dbReference type="Pfam" id="PF04969">
    <property type="entry name" value="CS"/>
    <property type="match status" value="1"/>
</dbReference>
<keyword evidence="6" id="KW-0524">Neurogenesis</keyword>
<comment type="caution">
    <text evidence="13">The sequence shown here is derived from an EMBL/GenBank/DDBJ whole genome shotgun (WGS) entry which is preliminary data.</text>
</comment>
<dbReference type="Pfam" id="PF14559">
    <property type="entry name" value="TPR_19"/>
    <property type="match status" value="1"/>
</dbReference>
<evidence type="ECO:0000256" key="4">
    <source>
        <dbReference type="ARBA" id="ARBA00022737"/>
    </source>
</evidence>
<dbReference type="KEGG" id="lmat:92512047"/>
<dbReference type="GO" id="GO:0003341">
    <property type="term" value="P:cilium movement"/>
    <property type="evidence" value="ECO:0007669"/>
    <property type="project" value="InterPro"/>
</dbReference>
<dbReference type="OrthoDB" id="348005at2759"/>
<dbReference type="InterPro" id="IPR007052">
    <property type="entry name" value="CS_dom"/>
</dbReference>
<dbReference type="PANTHER" id="PTHR46492">
    <property type="entry name" value="DYNEIN ASSEMBLY FACTOR 4, AXONEMAL"/>
    <property type="match status" value="1"/>
</dbReference>
<dbReference type="InterPro" id="IPR011990">
    <property type="entry name" value="TPR-like_helical_dom_sf"/>
</dbReference>
<keyword evidence="4" id="KW-0677">Repeat</keyword>
<reference evidence="13 14" key="1">
    <citation type="submission" date="2021-03" db="EMBL/GenBank/DDBJ databases">
        <title>Leishmania (Mundinia) martiniquensis Genome sequencing and assembly.</title>
        <authorList>
            <person name="Almutairi H."/>
            <person name="Gatherer D."/>
        </authorList>
    </citation>
    <scope>NUCLEOTIDE SEQUENCE [LARGE SCALE GENOMIC DNA]</scope>
    <source>
        <strain evidence="13">LSCM1</strain>
    </source>
</reference>
<accession>A0A836KE97</accession>
<dbReference type="AlphaFoldDB" id="A0A836KE97"/>
<name>A0A836KE97_9TRYP</name>
<gene>
    <name evidence="13" type="ORF">LSCM1_01937</name>
</gene>
<sequence>MPVKLQFTWDQTGEDVLLEIVIKGCRKDAVDVLIADVFVKVNAPPQYLLALDLLHEIDSAKSTQHFTDAQDGVILHVKLRKVEVDLVWAALSVCQSSFGKQALMQRRQESLQRAQQRYREQLDARVAQREAEKRRMLEAQWDVEKAQRALIEKRVKAEKDAAEAELYAWEDGRTPPAAGAASASLSSPVNTTAEGAPEYAAGIFAAAAAAAATAAPSPPNLPLPQTALPAAPASSLSTATPPAIRQADTLNVTIDFTPKAFSMPTRSRGDEEYYRQSRYKPVSIEDTPMFWKERADKCYRAQQWKAAANAYSESIKRDGAFLTCVMNRSACYLHLAEYKKAIEDCSLALTMLANTPASEVTQERYRGLMTKLYARRGAAYCWADDLKSGVSDLRMANAYRDPTCDDDVAADLSMVEARMKERGIAEEDARADPLSTRMQEAAAQYYRGSYEAAEATYSAILEEEPFHMKAKGNLAAVLLHAGKFKQALKICDEIVELCGEVAAALEQPGGLAADQLDSDDEEDEEEADWAAPKAATAAQGVEEASNKDALVRKRRAAAKALSEQSGHVYMLLKAYVRSAAALCGMKEYHKAHGYLERALRITPYDNDLRDDCNRLAEKIRMDTLIAVSSGSAHAQKACA</sequence>
<evidence type="ECO:0000256" key="9">
    <source>
        <dbReference type="ARBA" id="ARBA00024190"/>
    </source>
</evidence>
<keyword evidence="14" id="KW-1185">Reference proteome</keyword>
<evidence type="ECO:0000259" key="12">
    <source>
        <dbReference type="PROSITE" id="PS51203"/>
    </source>
</evidence>
<dbReference type="Gene3D" id="1.25.40.10">
    <property type="entry name" value="Tetratricopeptide repeat domain"/>
    <property type="match status" value="2"/>
</dbReference>
<keyword evidence="7" id="KW-0539">Nucleus</keyword>
<keyword evidence="5" id="KW-0802">TPR repeat</keyword>
<proteinExistence type="predicted"/>
<feature type="domain" description="CS" evidence="12">
    <location>
        <begin position="2"/>
        <end position="92"/>
    </location>
</feature>
<dbReference type="CDD" id="cd06469">
    <property type="entry name" value="p23_DYX1C1_like"/>
    <property type="match status" value="1"/>
</dbReference>
<keyword evidence="11" id="KW-0175">Coiled coil</keyword>
<dbReference type="EMBL" id="JAFEUZ010000032">
    <property type="protein sequence ID" value="KAG5470691.1"/>
    <property type="molecule type" value="Genomic_DNA"/>
</dbReference>
<evidence type="ECO:0000256" key="7">
    <source>
        <dbReference type="ARBA" id="ARBA00023242"/>
    </source>
</evidence>
<dbReference type="GO" id="GO:0036159">
    <property type="term" value="P:inner dynein arm assembly"/>
    <property type="evidence" value="ECO:0007669"/>
    <property type="project" value="TreeGrafter"/>
</dbReference>
<evidence type="ECO:0000256" key="10">
    <source>
        <dbReference type="ARBA" id="ARBA00024430"/>
    </source>
</evidence>
<keyword evidence="8" id="KW-0966">Cell projection</keyword>
<dbReference type="GeneID" id="92512047"/>
<dbReference type="Proteomes" id="UP000673552">
    <property type="component" value="Chromosome 32"/>
</dbReference>
<dbReference type="InterPro" id="IPR052004">
    <property type="entry name" value="Dynein_assembly_factor_4"/>
</dbReference>